<comment type="caution">
    <text evidence="2">The sequence shown here is derived from an EMBL/GenBank/DDBJ whole genome shotgun (WGS) entry which is preliminary data.</text>
</comment>
<proteinExistence type="predicted"/>
<reference evidence="2" key="1">
    <citation type="journal article" date="2023" name="Science">
        <title>Genome structures resolve the early diversification of teleost fishes.</title>
        <authorList>
            <person name="Parey E."/>
            <person name="Louis A."/>
            <person name="Montfort J."/>
            <person name="Bouchez O."/>
            <person name="Roques C."/>
            <person name="Iampietro C."/>
            <person name="Lluch J."/>
            <person name="Castinel A."/>
            <person name="Donnadieu C."/>
            <person name="Desvignes T."/>
            <person name="Floi Bucao C."/>
            <person name="Jouanno E."/>
            <person name="Wen M."/>
            <person name="Mejri S."/>
            <person name="Dirks R."/>
            <person name="Jansen H."/>
            <person name="Henkel C."/>
            <person name="Chen W.J."/>
            <person name="Zahm M."/>
            <person name="Cabau C."/>
            <person name="Klopp C."/>
            <person name="Thompson A.W."/>
            <person name="Robinson-Rechavi M."/>
            <person name="Braasch I."/>
            <person name="Lecointre G."/>
            <person name="Bobe J."/>
            <person name="Postlethwait J.H."/>
            <person name="Berthelot C."/>
            <person name="Roest Crollius H."/>
            <person name="Guiguen Y."/>
        </authorList>
    </citation>
    <scope>NUCLEOTIDE SEQUENCE</scope>
    <source>
        <strain evidence="2">NC1722</strain>
    </source>
</reference>
<accession>A0AAD7RVY2</accession>
<protein>
    <submittedName>
        <fullName evidence="2">Uncharacterized protein</fullName>
    </submittedName>
</protein>
<dbReference type="Proteomes" id="UP001221898">
    <property type="component" value="Unassembled WGS sequence"/>
</dbReference>
<dbReference type="AlphaFoldDB" id="A0AAD7RVY2"/>
<feature type="region of interest" description="Disordered" evidence="1">
    <location>
        <begin position="51"/>
        <end position="77"/>
    </location>
</feature>
<name>A0AAD7RVY2_9TELE</name>
<keyword evidence="3" id="KW-1185">Reference proteome</keyword>
<gene>
    <name evidence="2" type="ORF">AAFF_G00091150</name>
</gene>
<organism evidence="2 3">
    <name type="scientific">Aldrovandia affinis</name>
    <dbReference type="NCBI Taxonomy" id="143900"/>
    <lineage>
        <taxon>Eukaryota</taxon>
        <taxon>Metazoa</taxon>
        <taxon>Chordata</taxon>
        <taxon>Craniata</taxon>
        <taxon>Vertebrata</taxon>
        <taxon>Euteleostomi</taxon>
        <taxon>Actinopterygii</taxon>
        <taxon>Neopterygii</taxon>
        <taxon>Teleostei</taxon>
        <taxon>Notacanthiformes</taxon>
        <taxon>Halosauridae</taxon>
        <taxon>Aldrovandia</taxon>
    </lineage>
</organism>
<evidence type="ECO:0000313" key="3">
    <source>
        <dbReference type="Proteomes" id="UP001221898"/>
    </source>
</evidence>
<sequence length="113" mass="12627">MKTTSGWHPATVVKVREEPRAYDNMPVGAKYRRNRTHLRWDRPVADMEDYQFSEDMNNHGPVHSNPESQETAAAETALGHPLHTAASRAAKLSVDTVLWHVTAHGSQPGCRTV</sequence>
<evidence type="ECO:0000313" key="2">
    <source>
        <dbReference type="EMBL" id="KAJ8391328.1"/>
    </source>
</evidence>
<evidence type="ECO:0000256" key="1">
    <source>
        <dbReference type="SAM" id="MobiDB-lite"/>
    </source>
</evidence>
<dbReference type="EMBL" id="JAINUG010000159">
    <property type="protein sequence ID" value="KAJ8391328.1"/>
    <property type="molecule type" value="Genomic_DNA"/>
</dbReference>